<comment type="caution">
    <text evidence="3">The sequence shown here is derived from an EMBL/GenBank/DDBJ whole genome shotgun (WGS) entry which is preliminary data.</text>
</comment>
<dbReference type="Proteomes" id="UP001168877">
    <property type="component" value="Unassembled WGS sequence"/>
</dbReference>
<evidence type="ECO:0000313" key="3">
    <source>
        <dbReference type="EMBL" id="KAK0606221.1"/>
    </source>
</evidence>
<feature type="transmembrane region" description="Helical" evidence="1">
    <location>
        <begin position="134"/>
        <end position="163"/>
    </location>
</feature>
<dbReference type="InterPro" id="IPR002156">
    <property type="entry name" value="RNaseH_domain"/>
</dbReference>
<evidence type="ECO:0000256" key="1">
    <source>
        <dbReference type="SAM" id="Phobius"/>
    </source>
</evidence>
<gene>
    <name evidence="3" type="ORF">LWI29_035318</name>
</gene>
<organism evidence="3 4">
    <name type="scientific">Acer saccharum</name>
    <name type="common">Sugar maple</name>
    <dbReference type="NCBI Taxonomy" id="4024"/>
    <lineage>
        <taxon>Eukaryota</taxon>
        <taxon>Viridiplantae</taxon>
        <taxon>Streptophyta</taxon>
        <taxon>Embryophyta</taxon>
        <taxon>Tracheophyta</taxon>
        <taxon>Spermatophyta</taxon>
        <taxon>Magnoliopsida</taxon>
        <taxon>eudicotyledons</taxon>
        <taxon>Gunneridae</taxon>
        <taxon>Pentapetalae</taxon>
        <taxon>rosids</taxon>
        <taxon>malvids</taxon>
        <taxon>Sapindales</taxon>
        <taxon>Sapindaceae</taxon>
        <taxon>Hippocastanoideae</taxon>
        <taxon>Acereae</taxon>
        <taxon>Acer</taxon>
    </lineage>
</organism>
<accession>A0AA39W8A8</accession>
<keyword evidence="1" id="KW-1133">Transmembrane helix</keyword>
<keyword evidence="1" id="KW-0812">Transmembrane</keyword>
<name>A0AA39W8A8_ACESA</name>
<keyword evidence="4" id="KW-1185">Reference proteome</keyword>
<reference evidence="3" key="1">
    <citation type="journal article" date="2022" name="Plant J.">
        <title>Strategies of tolerance reflected in two North American maple genomes.</title>
        <authorList>
            <person name="McEvoy S.L."/>
            <person name="Sezen U.U."/>
            <person name="Trouern-Trend A."/>
            <person name="McMahon S.M."/>
            <person name="Schaberg P.G."/>
            <person name="Yang J."/>
            <person name="Wegrzyn J.L."/>
            <person name="Swenson N.G."/>
        </authorList>
    </citation>
    <scope>NUCLEOTIDE SEQUENCE</scope>
    <source>
        <strain evidence="3">NS2018</strain>
    </source>
</reference>
<feature type="domain" description="RNase H type-1" evidence="2">
    <location>
        <begin position="8"/>
        <end position="99"/>
    </location>
</feature>
<proteinExistence type="predicted"/>
<evidence type="ECO:0000259" key="2">
    <source>
        <dbReference type="Pfam" id="PF13456"/>
    </source>
</evidence>
<dbReference type="EMBL" id="JAUESC010000002">
    <property type="protein sequence ID" value="KAK0606221.1"/>
    <property type="molecule type" value="Genomic_DNA"/>
</dbReference>
<reference evidence="3" key="2">
    <citation type="submission" date="2023-06" db="EMBL/GenBank/DDBJ databases">
        <authorList>
            <person name="Swenson N.G."/>
            <person name="Wegrzyn J.L."/>
            <person name="Mcevoy S.L."/>
        </authorList>
    </citation>
    <scope>NUCLEOTIDE SEQUENCE</scope>
    <source>
        <strain evidence="3">NS2018</strain>
        <tissue evidence="3">Leaf</tissue>
    </source>
</reference>
<sequence>MSSCSQFLVASFDNNVAGIMAILRGILFSKDCGLSPCVLEFDKKSRRVVVERVLNRNLRNASYGSMLYEIDELISHSFGLTTSAIPISAKRAAHRLANFTLESVRNNYWMEDYPFCIRDLVLADKFSCGPCGVLFFSFLFVCVSRLLLFAWAAMTLHVCYLFWNEMKFHHYKK</sequence>
<dbReference type="GO" id="GO:0003676">
    <property type="term" value="F:nucleic acid binding"/>
    <property type="evidence" value="ECO:0007669"/>
    <property type="project" value="InterPro"/>
</dbReference>
<evidence type="ECO:0000313" key="4">
    <source>
        <dbReference type="Proteomes" id="UP001168877"/>
    </source>
</evidence>
<protein>
    <recommendedName>
        <fullName evidence="2">RNase H type-1 domain-containing protein</fullName>
    </recommendedName>
</protein>
<dbReference type="Pfam" id="PF13456">
    <property type="entry name" value="RVT_3"/>
    <property type="match status" value="1"/>
</dbReference>
<keyword evidence="1" id="KW-0472">Membrane</keyword>
<dbReference type="GO" id="GO:0004523">
    <property type="term" value="F:RNA-DNA hybrid ribonuclease activity"/>
    <property type="evidence" value="ECO:0007669"/>
    <property type="project" value="InterPro"/>
</dbReference>
<dbReference type="AlphaFoldDB" id="A0AA39W8A8"/>